<name>A0A8J9Y6G0_9NEOP</name>
<evidence type="ECO:0008006" key="4">
    <source>
        <dbReference type="Google" id="ProtNLM"/>
    </source>
</evidence>
<protein>
    <recommendedName>
        <fullName evidence="4">Secreted protein</fullName>
    </recommendedName>
</protein>
<evidence type="ECO:0000313" key="3">
    <source>
        <dbReference type="Proteomes" id="UP000838878"/>
    </source>
</evidence>
<accession>A0A8J9Y6G0</accession>
<feature type="non-terminal residue" evidence="2">
    <location>
        <position position="80"/>
    </location>
</feature>
<dbReference type="AlphaFoldDB" id="A0A8J9Y6G0"/>
<feature type="signal peptide" evidence="1">
    <location>
        <begin position="1"/>
        <end position="19"/>
    </location>
</feature>
<keyword evidence="1" id="KW-0732">Signal</keyword>
<keyword evidence="3" id="KW-1185">Reference proteome</keyword>
<evidence type="ECO:0000256" key="1">
    <source>
        <dbReference type="SAM" id="SignalP"/>
    </source>
</evidence>
<evidence type="ECO:0000313" key="2">
    <source>
        <dbReference type="EMBL" id="CAH0716501.1"/>
    </source>
</evidence>
<organism evidence="2 3">
    <name type="scientific">Brenthis ino</name>
    <name type="common">lesser marbled fritillary</name>
    <dbReference type="NCBI Taxonomy" id="405034"/>
    <lineage>
        <taxon>Eukaryota</taxon>
        <taxon>Metazoa</taxon>
        <taxon>Ecdysozoa</taxon>
        <taxon>Arthropoda</taxon>
        <taxon>Hexapoda</taxon>
        <taxon>Insecta</taxon>
        <taxon>Pterygota</taxon>
        <taxon>Neoptera</taxon>
        <taxon>Endopterygota</taxon>
        <taxon>Lepidoptera</taxon>
        <taxon>Glossata</taxon>
        <taxon>Ditrysia</taxon>
        <taxon>Papilionoidea</taxon>
        <taxon>Nymphalidae</taxon>
        <taxon>Heliconiinae</taxon>
        <taxon>Argynnini</taxon>
        <taxon>Brenthis</taxon>
    </lineage>
</organism>
<sequence>MMFSLPILIVVANLTETSAGVLSQLQNLHCATGHNMNFLFISLPNSDETIIRPDEALCDLRGTGIKHRQIPDSGLFLGLP</sequence>
<gene>
    <name evidence="2" type="ORF">BINO364_LOCUS3263</name>
</gene>
<reference evidence="2" key="1">
    <citation type="submission" date="2021-12" db="EMBL/GenBank/DDBJ databases">
        <authorList>
            <person name="Martin H S."/>
        </authorList>
    </citation>
    <scope>NUCLEOTIDE SEQUENCE</scope>
</reference>
<feature type="chain" id="PRO_5035478928" description="Secreted protein" evidence="1">
    <location>
        <begin position="20"/>
        <end position="80"/>
    </location>
</feature>
<dbReference type="EMBL" id="OV170231">
    <property type="protein sequence ID" value="CAH0716501.1"/>
    <property type="molecule type" value="Genomic_DNA"/>
</dbReference>
<proteinExistence type="predicted"/>
<dbReference type="Proteomes" id="UP000838878">
    <property type="component" value="Chromosome 11"/>
</dbReference>